<evidence type="ECO:0000313" key="2">
    <source>
        <dbReference type="Proteomes" id="UP000036166"/>
    </source>
</evidence>
<dbReference type="SUPFAM" id="SSF54060">
    <property type="entry name" value="His-Me finger endonucleases"/>
    <property type="match status" value="1"/>
</dbReference>
<dbReference type="InterPro" id="IPR044925">
    <property type="entry name" value="His-Me_finger_sf"/>
</dbReference>
<name>A0A0J6CDR9_9BACT</name>
<dbReference type="RefSeq" id="WP_048317595.1">
    <property type="nucleotide sequence ID" value="NZ_CAOXUN010000016.1"/>
</dbReference>
<dbReference type="Proteomes" id="UP000036166">
    <property type="component" value="Unassembled WGS sequence"/>
</dbReference>
<comment type="caution">
    <text evidence="1">The sequence shown here is derived from an EMBL/GenBank/DDBJ whole genome shotgun (WGS) entry which is preliminary data.</text>
</comment>
<dbReference type="Gene3D" id="3.90.75.20">
    <property type="match status" value="1"/>
</dbReference>
<dbReference type="PATRIC" id="fig|328812.4.peg.395"/>
<organism evidence="1 2">
    <name type="scientific">Parabacteroides goldsteinii</name>
    <dbReference type="NCBI Taxonomy" id="328812"/>
    <lineage>
        <taxon>Bacteria</taxon>
        <taxon>Pseudomonadati</taxon>
        <taxon>Bacteroidota</taxon>
        <taxon>Bacteroidia</taxon>
        <taxon>Bacteroidales</taxon>
        <taxon>Tannerellaceae</taxon>
        <taxon>Parabacteroides</taxon>
    </lineage>
</organism>
<evidence type="ECO:0000313" key="1">
    <source>
        <dbReference type="EMBL" id="KMM31268.1"/>
    </source>
</evidence>
<proteinExistence type="predicted"/>
<accession>A0A0J6CDR9</accession>
<dbReference type="AlphaFoldDB" id="A0A0J6CDR9"/>
<sequence>MDRKNKSALIAQLKETGYKQIPGMRDYYINQTGQVTNIKTGNPLKWIAGRDLIRIENKTYNVPKLILLAFRGEPYRKQKQIAYIDGNKYNISLQNIRYAALCVDLPDTVINETDFVNAIRCYIQVRKRYNRMDNIATMLYLQMITEKRCFFDQYAKAPYINVFQAYLSGFRMSIATTAKEKRIPIKECGIIVRFYINQLIRDIQKDVEIGILAVLPYQPRKKTMTQVLKEYNADRIADGLPPLKIDRRPAIIRYREKWENIKREIENESTE</sequence>
<reference evidence="1 2" key="1">
    <citation type="submission" date="2015-06" db="EMBL/GenBank/DDBJ databases">
        <title>Draft Genome Sequence of Parabacteroides goldsteinii with Putative Novel Metallo-Beta-Lactamases Isolated from a Blood Culture from a Human Patient.</title>
        <authorList>
            <person name="Krogh T.J."/>
            <person name="Agergaard C.N."/>
            <person name="Moller-Jensen J."/>
            <person name="Justesen U.S."/>
        </authorList>
    </citation>
    <scope>NUCLEOTIDE SEQUENCE [LARGE SCALE GENOMIC DNA]</scope>
    <source>
        <strain evidence="1 2">910340</strain>
    </source>
</reference>
<gene>
    <name evidence="1" type="ORF">ACM15_23450</name>
</gene>
<protein>
    <submittedName>
        <fullName evidence="1">Uncharacterized protein</fullName>
    </submittedName>
</protein>
<dbReference type="EMBL" id="LFJV01000109">
    <property type="protein sequence ID" value="KMM31268.1"/>
    <property type="molecule type" value="Genomic_DNA"/>
</dbReference>